<comment type="caution">
    <text evidence="1">The sequence shown here is derived from an EMBL/GenBank/DDBJ whole genome shotgun (WGS) entry which is preliminary data.</text>
</comment>
<gene>
    <name evidence="1" type="ORF">NDI38_18845</name>
</gene>
<evidence type="ECO:0000313" key="1">
    <source>
        <dbReference type="EMBL" id="MEP1060494.1"/>
    </source>
</evidence>
<dbReference type="RefSeq" id="WP_190452522.1">
    <property type="nucleotide sequence ID" value="NZ_JAMPLM010000018.1"/>
</dbReference>
<name>A0ABV0KQG2_9CYAN</name>
<dbReference type="Proteomes" id="UP001476950">
    <property type="component" value="Unassembled WGS sequence"/>
</dbReference>
<proteinExistence type="predicted"/>
<reference evidence="1 2" key="1">
    <citation type="submission" date="2022-04" db="EMBL/GenBank/DDBJ databases">
        <title>Positive selection, recombination, and allopatry shape intraspecific diversity of widespread and dominant cyanobacteria.</title>
        <authorList>
            <person name="Wei J."/>
            <person name="Shu W."/>
            <person name="Hu C."/>
        </authorList>
    </citation>
    <scope>NUCLEOTIDE SEQUENCE [LARGE SCALE GENOMIC DNA]</scope>
    <source>
        <strain evidence="1 2">AS-A4</strain>
    </source>
</reference>
<keyword evidence="2" id="KW-1185">Reference proteome</keyword>
<dbReference type="EMBL" id="JAMPLM010000018">
    <property type="protein sequence ID" value="MEP1060494.1"/>
    <property type="molecule type" value="Genomic_DNA"/>
</dbReference>
<sequence>MAPEERRLAQPLEDKLEADYLLWYDVPIATKRLHPDFILLHPLNLHECFKTWDDLSYNHFKAR</sequence>
<organism evidence="1 2">
    <name type="scientific">Stenomitos frigidus AS-A4</name>
    <dbReference type="NCBI Taxonomy" id="2933935"/>
    <lineage>
        <taxon>Bacteria</taxon>
        <taxon>Bacillati</taxon>
        <taxon>Cyanobacteriota</taxon>
        <taxon>Cyanophyceae</taxon>
        <taxon>Leptolyngbyales</taxon>
        <taxon>Leptolyngbyaceae</taxon>
        <taxon>Stenomitos</taxon>
    </lineage>
</organism>
<accession>A0ABV0KQG2</accession>
<evidence type="ECO:0000313" key="2">
    <source>
        <dbReference type="Proteomes" id="UP001476950"/>
    </source>
</evidence>
<protein>
    <submittedName>
        <fullName evidence="1">Uncharacterized protein</fullName>
    </submittedName>
</protein>